<sequence length="47" mass="5334">MTGHEPTLDEFIDDPEAKLEALGEVDSTREAQDPEADPDEEYQRDEV</sequence>
<dbReference type="RefSeq" id="WP_015103521.1">
    <property type="nucleotide sequence ID" value="NC_019673.1"/>
</dbReference>
<dbReference type="PATRIC" id="fig|1179773.3.peg.6206"/>
<dbReference type="AlphaFoldDB" id="K0JZI2"/>
<feature type="compositionally biased region" description="Basic and acidic residues" evidence="1">
    <location>
        <begin position="15"/>
        <end position="32"/>
    </location>
</feature>
<organism evidence="2 3">
    <name type="scientific">Saccharothrix espanaensis (strain ATCC 51144 / DSM 44229 / JCM 9112 / NBRC 15066 / NRRL 15764)</name>
    <dbReference type="NCBI Taxonomy" id="1179773"/>
    <lineage>
        <taxon>Bacteria</taxon>
        <taxon>Bacillati</taxon>
        <taxon>Actinomycetota</taxon>
        <taxon>Actinomycetes</taxon>
        <taxon>Pseudonocardiales</taxon>
        <taxon>Pseudonocardiaceae</taxon>
        <taxon>Saccharothrix</taxon>
    </lineage>
</organism>
<dbReference type="HOGENOM" id="CLU_3172865_0_0_11"/>
<protein>
    <submittedName>
        <fullName evidence="2">Uncharacterized protein</fullName>
    </submittedName>
</protein>
<reference evidence="2 3" key="1">
    <citation type="journal article" date="2012" name="BMC Genomics">
        <title>Complete genome sequence of Saccharothrix espanaensis DSM 44229T and comparison to the other completely sequenced Pseudonocardiaceae.</title>
        <authorList>
            <person name="Strobel T."/>
            <person name="Al-Dilaimi A."/>
            <person name="Blom J."/>
            <person name="Gessner A."/>
            <person name="Kalinowski J."/>
            <person name="Luzhetska M."/>
            <person name="Puhler A."/>
            <person name="Szczepanowski R."/>
            <person name="Bechthold A."/>
            <person name="Ruckert C."/>
        </authorList>
    </citation>
    <scope>NUCLEOTIDE SEQUENCE [LARGE SCALE GENOMIC DNA]</scope>
    <source>
        <strain evidence="3">ATCC 51144 / DSM 44229 / JCM 9112 / NBRC 15066 / NRRL 15764</strain>
    </source>
</reference>
<evidence type="ECO:0000256" key="1">
    <source>
        <dbReference type="SAM" id="MobiDB-lite"/>
    </source>
</evidence>
<feature type="compositionally biased region" description="Acidic residues" evidence="1">
    <location>
        <begin position="33"/>
        <end position="47"/>
    </location>
</feature>
<evidence type="ECO:0000313" key="3">
    <source>
        <dbReference type="Proteomes" id="UP000006281"/>
    </source>
</evidence>
<dbReference type="EMBL" id="HE804045">
    <property type="protein sequence ID" value="CCH33410.1"/>
    <property type="molecule type" value="Genomic_DNA"/>
</dbReference>
<evidence type="ECO:0000313" key="2">
    <source>
        <dbReference type="EMBL" id="CCH33410.1"/>
    </source>
</evidence>
<feature type="region of interest" description="Disordered" evidence="1">
    <location>
        <begin position="1"/>
        <end position="47"/>
    </location>
</feature>
<dbReference type="Proteomes" id="UP000006281">
    <property type="component" value="Chromosome"/>
</dbReference>
<keyword evidence="3" id="KW-1185">Reference proteome</keyword>
<proteinExistence type="predicted"/>
<accession>K0JZI2</accession>
<dbReference type="KEGG" id="sesp:BN6_61580"/>
<gene>
    <name evidence="2" type="ordered locus">BN6_61580</name>
</gene>
<name>K0JZI2_SACES</name>